<dbReference type="PANTHER" id="PTHR35011:SF10">
    <property type="entry name" value="TRAP TRANSPORTER SMALL PERMEASE PROTEIN"/>
    <property type="match status" value="1"/>
</dbReference>
<feature type="transmembrane region" description="Helical" evidence="9">
    <location>
        <begin position="16"/>
        <end position="40"/>
    </location>
</feature>
<dbReference type="RefSeq" id="WP_109795071.1">
    <property type="nucleotide sequence ID" value="NZ_PHIG01000066.1"/>
</dbReference>
<comment type="similarity">
    <text evidence="8 9">Belongs to the TRAP transporter small permease family.</text>
</comment>
<feature type="transmembrane region" description="Helical" evidence="9">
    <location>
        <begin position="46"/>
        <end position="68"/>
    </location>
</feature>
<evidence type="ECO:0000256" key="7">
    <source>
        <dbReference type="ARBA" id="ARBA00023136"/>
    </source>
</evidence>
<dbReference type="Pfam" id="PF04290">
    <property type="entry name" value="DctQ"/>
    <property type="match status" value="1"/>
</dbReference>
<dbReference type="InterPro" id="IPR007387">
    <property type="entry name" value="TRAP_DctQ"/>
</dbReference>
<feature type="transmembrane region" description="Helical" evidence="9">
    <location>
        <begin position="130"/>
        <end position="154"/>
    </location>
</feature>
<feature type="transmembrane region" description="Helical" evidence="9">
    <location>
        <begin position="89"/>
        <end position="110"/>
    </location>
</feature>
<evidence type="ECO:0000313" key="12">
    <source>
        <dbReference type="Proteomes" id="UP000229498"/>
    </source>
</evidence>
<evidence type="ECO:0000256" key="3">
    <source>
        <dbReference type="ARBA" id="ARBA00022475"/>
    </source>
</evidence>
<comment type="caution">
    <text evidence="11">The sequence shown here is derived from an EMBL/GenBank/DDBJ whole genome shotgun (WGS) entry which is preliminary data.</text>
</comment>
<keyword evidence="3" id="KW-1003">Cell membrane</keyword>
<keyword evidence="12" id="KW-1185">Reference proteome</keyword>
<name>A0A2M9FVA0_9PROT</name>
<organism evidence="11 12">
    <name type="scientific">Minwuia thermotolerans</name>
    <dbReference type="NCBI Taxonomy" id="2056226"/>
    <lineage>
        <taxon>Bacteria</taxon>
        <taxon>Pseudomonadati</taxon>
        <taxon>Pseudomonadota</taxon>
        <taxon>Alphaproteobacteria</taxon>
        <taxon>Minwuiales</taxon>
        <taxon>Minwuiaceae</taxon>
        <taxon>Minwuia</taxon>
    </lineage>
</organism>
<comment type="subunit">
    <text evidence="9">The complex comprises the extracytoplasmic solute receptor protein and the two transmembrane proteins.</text>
</comment>
<evidence type="ECO:0000256" key="6">
    <source>
        <dbReference type="ARBA" id="ARBA00022989"/>
    </source>
</evidence>
<evidence type="ECO:0000256" key="2">
    <source>
        <dbReference type="ARBA" id="ARBA00022448"/>
    </source>
</evidence>
<keyword evidence="5 9" id="KW-0812">Transmembrane</keyword>
<reference evidence="11 12" key="1">
    <citation type="submission" date="2017-11" db="EMBL/GenBank/DDBJ databases">
        <title>Draft genome sequence of Rhizobiales bacterium SY3-13.</title>
        <authorList>
            <person name="Sun C."/>
        </authorList>
    </citation>
    <scope>NUCLEOTIDE SEQUENCE [LARGE SCALE GENOMIC DNA]</scope>
    <source>
        <strain evidence="11 12">SY3-13</strain>
    </source>
</reference>
<evidence type="ECO:0000259" key="10">
    <source>
        <dbReference type="Pfam" id="PF04290"/>
    </source>
</evidence>
<dbReference type="AlphaFoldDB" id="A0A2M9FVA0"/>
<evidence type="ECO:0000256" key="5">
    <source>
        <dbReference type="ARBA" id="ARBA00022692"/>
    </source>
</evidence>
<dbReference type="InterPro" id="IPR055348">
    <property type="entry name" value="DctQ"/>
</dbReference>
<proteinExistence type="inferred from homology"/>
<dbReference type="GO" id="GO:0005886">
    <property type="term" value="C:plasma membrane"/>
    <property type="evidence" value="ECO:0007669"/>
    <property type="project" value="UniProtKB-SubCell"/>
</dbReference>
<dbReference type="Proteomes" id="UP000229498">
    <property type="component" value="Unassembled WGS sequence"/>
</dbReference>
<evidence type="ECO:0000256" key="8">
    <source>
        <dbReference type="ARBA" id="ARBA00038436"/>
    </source>
</evidence>
<gene>
    <name evidence="11" type="ORF">CVT23_22475</name>
</gene>
<evidence type="ECO:0000256" key="1">
    <source>
        <dbReference type="ARBA" id="ARBA00004429"/>
    </source>
</evidence>
<evidence type="ECO:0000256" key="9">
    <source>
        <dbReference type="RuleBase" id="RU369079"/>
    </source>
</evidence>
<comment type="function">
    <text evidence="9">Part of the tripartite ATP-independent periplasmic (TRAP) transport system.</text>
</comment>
<dbReference type="OrthoDB" id="9794346at2"/>
<comment type="subcellular location">
    <subcellularLocation>
        <location evidence="1 9">Cell inner membrane</location>
        <topology evidence="1 9">Multi-pass membrane protein</topology>
    </subcellularLocation>
</comment>
<keyword evidence="4 9" id="KW-0997">Cell inner membrane</keyword>
<accession>A0A2M9FVA0</accession>
<evidence type="ECO:0000313" key="11">
    <source>
        <dbReference type="EMBL" id="PJK27387.1"/>
    </source>
</evidence>
<feature type="domain" description="Tripartite ATP-independent periplasmic transporters DctQ component" evidence="10">
    <location>
        <begin position="26"/>
        <end position="157"/>
    </location>
</feature>
<dbReference type="GO" id="GO:0022857">
    <property type="term" value="F:transmembrane transporter activity"/>
    <property type="evidence" value="ECO:0007669"/>
    <property type="project" value="UniProtKB-UniRule"/>
</dbReference>
<dbReference type="GO" id="GO:0015740">
    <property type="term" value="P:C4-dicarboxylate transport"/>
    <property type="evidence" value="ECO:0007669"/>
    <property type="project" value="TreeGrafter"/>
</dbReference>
<dbReference type="EMBL" id="PHIG01000066">
    <property type="protein sequence ID" value="PJK27387.1"/>
    <property type="molecule type" value="Genomic_DNA"/>
</dbReference>
<keyword evidence="6 9" id="KW-1133">Transmembrane helix</keyword>
<evidence type="ECO:0000256" key="4">
    <source>
        <dbReference type="ARBA" id="ARBA00022519"/>
    </source>
</evidence>
<keyword evidence="2 9" id="KW-0813">Transport</keyword>
<dbReference type="PANTHER" id="PTHR35011">
    <property type="entry name" value="2,3-DIKETO-L-GULONATE TRAP TRANSPORTER SMALL PERMEASE PROTEIN YIAM"/>
    <property type="match status" value="1"/>
</dbReference>
<sequence length="163" mass="18280">MESVERLVTWLNRVGFWIAMFCLVTLTVIVFYEVFCRYFLRAPTDWVVEVSGYLLVVMTFLGAGYLVFENGHVRLDLLNAMVSPRVAAGLDLFAHLFISLFAAVMVVQGYDMVAQAYRFGWLSTSLLETPLYIPQAALPIGSALLLLQALAAAVRDVFRMARS</sequence>
<keyword evidence="7 9" id="KW-0472">Membrane</keyword>
<protein>
    <recommendedName>
        <fullName evidence="9">TRAP transporter small permease protein</fullName>
    </recommendedName>
</protein>